<proteinExistence type="predicted"/>
<evidence type="ECO:0000313" key="5">
    <source>
        <dbReference type="Proteomes" id="UP000598996"/>
    </source>
</evidence>
<name>A0ABS1VHV3_9ACTN</name>
<dbReference type="EMBL" id="JAENHO010000001">
    <property type="protein sequence ID" value="MBL7253332.1"/>
    <property type="molecule type" value="Genomic_DNA"/>
</dbReference>
<evidence type="ECO:0000313" key="4">
    <source>
        <dbReference type="EMBL" id="MBL7253332.1"/>
    </source>
</evidence>
<keyword evidence="2" id="KW-0812">Transmembrane</keyword>
<feature type="compositionally biased region" description="Low complexity" evidence="1">
    <location>
        <begin position="34"/>
        <end position="51"/>
    </location>
</feature>
<reference evidence="4 5" key="1">
    <citation type="submission" date="2021-01" db="EMBL/GenBank/DDBJ databases">
        <title>Actinoplanes sp. nov. LDG1-01 isolated from lichen.</title>
        <authorList>
            <person name="Saeng-In P."/>
            <person name="Phongsopitanun W."/>
            <person name="Kanchanasin P."/>
            <person name="Yuki M."/>
            <person name="Kudo T."/>
            <person name="Ohkuma M."/>
            <person name="Tanasupawat S."/>
        </authorList>
    </citation>
    <scope>NUCLEOTIDE SEQUENCE [LARGE SCALE GENOMIC DNA]</scope>
    <source>
        <strain evidence="4 5">LDG1-01</strain>
    </source>
</reference>
<keyword evidence="2" id="KW-0472">Membrane</keyword>
<dbReference type="Proteomes" id="UP000598996">
    <property type="component" value="Unassembled WGS sequence"/>
</dbReference>
<feature type="domain" description="DUF2510" evidence="3">
    <location>
        <begin position="9"/>
        <end position="41"/>
    </location>
</feature>
<protein>
    <submittedName>
        <fullName evidence="4">DUF2510 domain-containing protein</fullName>
    </submittedName>
</protein>
<accession>A0ABS1VHV3</accession>
<keyword evidence="5" id="KW-1185">Reference proteome</keyword>
<evidence type="ECO:0000259" key="3">
    <source>
        <dbReference type="Pfam" id="PF10708"/>
    </source>
</evidence>
<evidence type="ECO:0000256" key="1">
    <source>
        <dbReference type="SAM" id="MobiDB-lite"/>
    </source>
</evidence>
<organism evidence="4 5">
    <name type="scientific">Paractinoplanes lichenicola</name>
    <dbReference type="NCBI Taxonomy" id="2802976"/>
    <lineage>
        <taxon>Bacteria</taxon>
        <taxon>Bacillati</taxon>
        <taxon>Actinomycetota</taxon>
        <taxon>Actinomycetes</taxon>
        <taxon>Micromonosporales</taxon>
        <taxon>Micromonosporaceae</taxon>
        <taxon>Paractinoplanes</taxon>
    </lineage>
</organism>
<feature type="region of interest" description="Disordered" evidence="1">
    <location>
        <begin position="34"/>
        <end position="67"/>
    </location>
</feature>
<gene>
    <name evidence="4" type="ORF">JKJ07_03310</name>
</gene>
<feature type="transmembrane region" description="Helical" evidence="2">
    <location>
        <begin position="78"/>
        <end position="104"/>
    </location>
</feature>
<keyword evidence="2" id="KW-1133">Transmembrane helix</keyword>
<feature type="transmembrane region" description="Helical" evidence="2">
    <location>
        <begin position="124"/>
        <end position="146"/>
    </location>
</feature>
<dbReference type="Pfam" id="PF10708">
    <property type="entry name" value="DUF2510"/>
    <property type="match status" value="1"/>
</dbReference>
<dbReference type="InterPro" id="IPR018929">
    <property type="entry name" value="DUF2510"/>
</dbReference>
<comment type="caution">
    <text evidence="4">The sequence shown here is derived from an EMBL/GenBank/DDBJ whole genome shotgun (WGS) entry which is preliminary data.</text>
</comment>
<evidence type="ECO:0000256" key="2">
    <source>
        <dbReference type="SAM" id="Phobius"/>
    </source>
</evidence>
<sequence>MRPPTITPPGWYSDPNGPANLRWWDGRGWTQHVHSAAAAQQPATTALPQSTESKSKRYNPYDAAGDLSSGRNTPARNALVLGIISLVVNPFCLPAIVAIVWGIVGIRRSGAFTAAGLGPVGKGQALAGLVLGAVGLLATILVKGFLI</sequence>